<proteinExistence type="predicted"/>
<dbReference type="EMBL" id="HG969191">
    <property type="protein sequence ID" value="CDO46175.1"/>
    <property type="molecule type" value="Genomic_DNA"/>
</dbReference>
<evidence type="ECO:0000256" key="6">
    <source>
        <dbReference type="ARBA" id="ARBA00023136"/>
    </source>
</evidence>
<gene>
    <name evidence="8" type="ORF">BM1374165_00150</name>
</gene>
<evidence type="ECO:0000256" key="1">
    <source>
        <dbReference type="ARBA" id="ARBA00004651"/>
    </source>
</evidence>
<dbReference type="GO" id="GO:0005886">
    <property type="term" value="C:plasma membrane"/>
    <property type="evidence" value="ECO:0007669"/>
    <property type="project" value="UniProtKB-SubCell"/>
</dbReference>
<dbReference type="Gene3D" id="1.20.1250.20">
    <property type="entry name" value="MFS general substrate transporter like domains"/>
    <property type="match status" value="1"/>
</dbReference>
<comment type="subcellular location">
    <subcellularLocation>
        <location evidence="1">Cell membrane</location>
        <topology evidence="1">Multi-pass membrane protein</topology>
    </subcellularLocation>
</comment>
<protein>
    <submittedName>
        <fullName evidence="8">Major facilitator family transporter</fullName>
    </submittedName>
</protein>
<reference evidence="9" key="1">
    <citation type="submission" date="2013-11" db="EMBL/GenBank/DDBJ databases">
        <title>Genome sequencing of Bartonella spp. isolated from human blood.</title>
        <authorList>
            <person name="Raoult D."/>
        </authorList>
    </citation>
    <scope>NUCLEOTIDE SEQUENCE</scope>
    <source>
        <strain evidence="9">BM1374165</strain>
    </source>
</reference>
<dbReference type="Pfam" id="PF07690">
    <property type="entry name" value="MFS_1"/>
    <property type="match status" value="1"/>
</dbReference>
<dbReference type="PANTHER" id="PTHR43266">
    <property type="entry name" value="MACROLIDE-EFFLUX PROTEIN"/>
    <property type="match status" value="1"/>
</dbReference>
<dbReference type="SUPFAM" id="SSF103473">
    <property type="entry name" value="MFS general substrate transporter"/>
    <property type="match status" value="1"/>
</dbReference>
<dbReference type="KEGG" id="bhs:BM1374165_00150"/>
<accession>X5MG50</accession>
<feature type="transmembrane region" description="Helical" evidence="7">
    <location>
        <begin position="58"/>
        <end position="77"/>
    </location>
</feature>
<keyword evidence="4 7" id="KW-0812">Transmembrane</keyword>
<evidence type="ECO:0000256" key="3">
    <source>
        <dbReference type="ARBA" id="ARBA00022475"/>
    </source>
</evidence>
<keyword evidence="6 7" id="KW-0472">Membrane</keyword>
<dbReference type="GO" id="GO:0022857">
    <property type="term" value="F:transmembrane transporter activity"/>
    <property type="evidence" value="ECO:0007669"/>
    <property type="project" value="InterPro"/>
</dbReference>
<dbReference type="InterPro" id="IPR011701">
    <property type="entry name" value="MFS"/>
</dbReference>
<sequence length="116" mass="13125">MIVEWVIFWQFGIKIELMFLSALLGVFISFYMPLAIFLIQTIISREHMVNANATIDMVYELSIIIGIGLSGFALVYAGTKGTLLIDGIFFIISGFFNFAMKVLKTRGSESQNQQNW</sequence>
<evidence type="ECO:0000256" key="2">
    <source>
        <dbReference type="ARBA" id="ARBA00022448"/>
    </source>
</evidence>
<dbReference type="AlphaFoldDB" id="X5MG50"/>
<dbReference type="PANTHER" id="PTHR43266:SF2">
    <property type="entry name" value="MAJOR FACILITATOR SUPERFAMILY (MFS) PROFILE DOMAIN-CONTAINING PROTEIN"/>
    <property type="match status" value="1"/>
</dbReference>
<evidence type="ECO:0000313" key="9">
    <source>
        <dbReference type="Proteomes" id="UP000019801"/>
    </source>
</evidence>
<evidence type="ECO:0000256" key="7">
    <source>
        <dbReference type="SAM" id="Phobius"/>
    </source>
</evidence>
<feature type="transmembrane region" description="Helical" evidence="7">
    <location>
        <begin position="83"/>
        <end position="103"/>
    </location>
</feature>
<keyword evidence="2" id="KW-0813">Transport</keyword>
<dbReference type="InterPro" id="IPR036259">
    <property type="entry name" value="MFS_trans_sf"/>
</dbReference>
<evidence type="ECO:0000256" key="4">
    <source>
        <dbReference type="ARBA" id="ARBA00022692"/>
    </source>
</evidence>
<keyword evidence="3" id="KW-1003">Cell membrane</keyword>
<evidence type="ECO:0000313" key="8">
    <source>
        <dbReference type="EMBL" id="CDO46175.1"/>
    </source>
</evidence>
<keyword evidence="5 7" id="KW-1133">Transmembrane helix</keyword>
<feature type="transmembrane region" description="Helical" evidence="7">
    <location>
        <begin position="17"/>
        <end position="38"/>
    </location>
</feature>
<dbReference type="PATRIC" id="fig|38323.4.peg.167"/>
<name>X5MG50_BARHN</name>
<dbReference type="Proteomes" id="UP000019801">
    <property type="component" value="Chromosome I"/>
</dbReference>
<organism evidence="8 9">
    <name type="scientific">Bartonella henselae</name>
    <name type="common">Rochalimaea henselae</name>
    <dbReference type="NCBI Taxonomy" id="38323"/>
    <lineage>
        <taxon>Bacteria</taxon>
        <taxon>Pseudomonadati</taxon>
        <taxon>Pseudomonadota</taxon>
        <taxon>Alphaproteobacteria</taxon>
        <taxon>Hyphomicrobiales</taxon>
        <taxon>Bartonellaceae</taxon>
        <taxon>Bartonella</taxon>
    </lineage>
</organism>
<evidence type="ECO:0000256" key="5">
    <source>
        <dbReference type="ARBA" id="ARBA00022989"/>
    </source>
</evidence>